<dbReference type="Proteomes" id="UP000011657">
    <property type="component" value="Unassembled WGS sequence"/>
</dbReference>
<protein>
    <submittedName>
        <fullName evidence="1">Uncharacterized protein</fullName>
    </submittedName>
</protein>
<gene>
    <name evidence="1" type="ORF">C477_04054</name>
</gene>
<dbReference type="EMBL" id="AOIS01000014">
    <property type="protein sequence ID" value="ELZ22539.1"/>
    <property type="molecule type" value="Genomic_DNA"/>
</dbReference>
<comment type="caution">
    <text evidence="1">The sequence shown here is derived from an EMBL/GenBank/DDBJ whole genome shotgun (WGS) entry which is preliminary data.</text>
</comment>
<proteinExistence type="predicted"/>
<accession>M0CL02</accession>
<keyword evidence="2" id="KW-1185">Reference proteome</keyword>
<dbReference type="eggNOG" id="ENOG502N63H">
    <property type="taxonomic scope" value="Archaea"/>
</dbReference>
<evidence type="ECO:0000313" key="1">
    <source>
        <dbReference type="EMBL" id="ELZ22539.1"/>
    </source>
</evidence>
<dbReference type="PATRIC" id="fig|1227488.3.peg.804"/>
<sequence length="239" mass="27045">MAQQTSSIPTVMIDERYVDRFQQNGWTPDELGADVILTSTFDDEELELWFPDREVSVATEYGATAIVPCDTPVYRDDPRTLRVETVRDYAANLANAIPRLRDHGIEPIPLVKGESPYERDICYEVFDYHDVDRVAYYGVQYFSYGYRFPALLERIQEIAVEYDPDDILMIGLQSENLLPRLPPAVSGAAGQRWLRATDVGSEPAAVVVRQYEQWAAAVRSALSIGQAPLDAYFPVRGWS</sequence>
<dbReference type="AlphaFoldDB" id="M0CL02"/>
<reference evidence="1 2" key="1">
    <citation type="journal article" date="2014" name="PLoS Genet.">
        <title>Phylogenetically driven sequencing of extremely halophilic archaea reveals strategies for static and dynamic osmo-response.</title>
        <authorList>
            <person name="Becker E.A."/>
            <person name="Seitzer P.M."/>
            <person name="Tritt A."/>
            <person name="Larsen D."/>
            <person name="Krusor M."/>
            <person name="Yao A.I."/>
            <person name="Wu D."/>
            <person name="Madern D."/>
            <person name="Eisen J.A."/>
            <person name="Darling A.E."/>
            <person name="Facciotti M.T."/>
        </authorList>
    </citation>
    <scope>NUCLEOTIDE SEQUENCE [LARGE SCALE GENOMIC DNA]</scope>
    <source>
        <strain evidence="1 2">JCM 13891</strain>
    </source>
</reference>
<name>M0CL02_9EURY</name>
<evidence type="ECO:0000313" key="2">
    <source>
        <dbReference type="Proteomes" id="UP000011657"/>
    </source>
</evidence>
<dbReference type="STRING" id="1227488.C477_04054"/>
<organism evidence="1 2">
    <name type="scientific">Haloterrigena salina JCM 13891</name>
    <dbReference type="NCBI Taxonomy" id="1227488"/>
    <lineage>
        <taxon>Archaea</taxon>
        <taxon>Methanobacteriati</taxon>
        <taxon>Methanobacteriota</taxon>
        <taxon>Stenosarchaea group</taxon>
        <taxon>Halobacteria</taxon>
        <taxon>Halobacteriales</taxon>
        <taxon>Natrialbaceae</taxon>
        <taxon>Haloterrigena</taxon>
    </lineage>
</organism>